<keyword evidence="4 7" id="KW-0233">DNA recombination</keyword>
<dbReference type="EMBL" id="LYXE01000009">
    <property type="protein sequence ID" value="PDW01283.1"/>
    <property type="molecule type" value="Genomic_DNA"/>
</dbReference>
<protein>
    <recommendedName>
        <fullName evidence="2 7">DNA repair protein RecO</fullName>
    </recommendedName>
    <alternativeName>
        <fullName evidence="6 7">Recombination protein O</fullName>
    </alternativeName>
</protein>
<dbReference type="SUPFAM" id="SSF50249">
    <property type="entry name" value="Nucleic acid-binding proteins"/>
    <property type="match status" value="1"/>
</dbReference>
<dbReference type="Pfam" id="PF11967">
    <property type="entry name" value="RecO_N"/>
    <property type="match status" value="1"/>
</dbReference>
<evidence type="ECO:0000256" key="4">
    <source>
        <dbReference type="ARBA" id="ARBA00023172"/>
    </source>
</evidence>
<dbReference type="PANTHER" id="PTHR33991">
    <property type="entry name" value="DNA REPAIR PROTEIN RECO"/>
    <property type="match status" value="1"/>
</dbReference>
<dbReference type="InterPro" id="IPR022572">
    <property type="entry name" value="DNA_rep/recomb_RecO_N"/>
</dbReference>
<dbReference type="OrthoDB" id="9797083at2"/>
<gene>
    <name evidence="7" type="primary">recO</name>
    <name evidence="9" type="ORF">A9Q02_07570</name>
</gene>
<dbReference type="Gene3D" id="2.40.50.140">
    <property type="entry name" value="Nucleic acid-binding proteins"/>
    <property type="match status" value="1"/>
</dbReference>
<dbReference type="InterPro" id="IPR037278">
    <property type="entry name" value="ARFGAP/RecO"/>
</dbReference>
<name>A0A2H3KZS9_9CHLR</name>
<keyword evidence="5 7" id="KW-0234">DNA repair</keyword>
<evidence type="ECO:0000313" key="9">
    <source>
        <dbReference type="EMBL" id="PDW01283.1"/>
    </source>
</evidence>
<dbReference type="InterPro" id="IPR042242">
    <property type="entry name" value="RecO_C"/>
</dbReference>
<evidence type="ECO:0000256" key="5">
    <source>
        <dbReference type="ARBA" id="ARBA00023204"/>
    </source>
</evidence>
<feature type="domain" description="DNA replication/recombination mediator RecO N-terminal" evidence="8">
    <location>
        <begin position="5"/>
        <end position="79"/>
    </location>
</feature>
<dbReference type="Gene3D" id="1.20.1440.120">
    <property type="entry name" value="Recombination protein O, C-terminal domain"/>
    <property type="match status" value="1"/>
</dbReference>
<dbReference type="GO" id="GO:0006310">
    <property type="term" value="P:DNA recombination"/>
    <property type="evidence" value="ECO:0007669"/>
    <property type="project" value="UniProtKB-UniRule"/>
</dbReference>
<sequence>MRDRVYRTEGLILRRNDFGEADRIVLLATPAGKRRVVARGVRKTTSKLAGHIELFTHTSLMLALGRNLDIMTQSQTISPHTNLRTSLARLSCAYYAAELYDRFTEEQDENPALFAALIETFGLLDRSASPDLVLRAYELHLMQLLGYRPQLHQCVVCEAQLTPVADRFSPELGGVLCPLHRDADRMALVMAEPVFRLLRYLQSHPLGAVESLLLSPELRRDVERLLRAYVRQLLERDLKSVAFLDESLRVE</sequence>
<dbReference type="InterPro" id="IPR012340">
    <property type="entry name" value="NA-bd_OB-fold"/>
</dbReference>
<keyword evidence="10" id="KW-1185">Reference proteome</keyword>
<keyword evidence="3 7" id="KW-0227">DNA damage</keyword>
<dbReference type="SUPFAM" id="SSF57863">
    <property type="entry name" value="ArfGap/RecO-like zinc finger"/>
    <property type="match status" value="1"/>
</dbReference>
<evidence type="ECO:0000256" key="7">
    <source>
        <dbReference type="HAMAP-Rule" id="MF_00201"/>
    </source>
</evidence>
<proteinExistence type="inferred from homology"/>
<dbReference type="NCBIfam" id="TIGR00613">
    <property type="entry name" value="reco"/>
    <property type="match status" value="1"/>
</dbReference>
<dbReference type="PANTHER" id="PTHR33991:SF1">
    <property type="entry name" value="DNA REPAIR PROTEIN RECO"/>
    <property type="match status" value="1"/>
</dbReference>
<accession>A0A2H3KZS9</accession>
<evidence type="ECO:0000256" key="3">
    <source>
        <dbReference type="ARBA" id="ARBA00022763"/>
    </source>
</evidence>
<comment type="similarity">
    <text evidence="1 7">Belongs to the RecO family.</text>
</comment>
<reference evidence="9 10" key="1">
    <citation type="submission" date="2016-05" db="EMBL/GenBank/DDBJ databases">
        <authorList>
            <person name="Lavstsen T."/>
            <person name="Jespersen J.S."/>
        </authorList>
    </citation>
    <scope>NUCLEOTIDE SEQUENCE [LARGE SCALE GENOMIC DNA]</scope>
    <source>
        <strain evidence="9 10">B7-9</strain>
    </source>
</reference>
<dbReference type="Pfam" id="PF02565">
    <property type="entry name" value="RecO_C"/>
    <property type="match status" value="1"/>
</dbReference>
<dbReference type="Proteomes" id="UP000220922">
    <property type="component" value="Unassembled WGS sequence"/>
</dbReference>
<dbReference type="RefSeq" id="WP_097650427.1">
    <property type="nucleotide sequence ID" value="NZ_LYXE01000009.1"/>
</dbReference>
<evidence type="ECO:0000256" key="2">
    <source>
        <dbReference type="ARBA" id="ARBA00021310"/>
    </source>
</evidence>
<dbReference type="InterPro" id="IPR003717">
    <property type="entry name" value="RecO"/>
</dbReference>
<dbReference type="AlphaFoldDB" id="A0A2H3KZS9"/>
<evidence type="ECO:0000313" key="10">
    <source>
        <dbReference type="Proteomes" id="UP000220922"/>
    </source>
</evidence>
<dbReference type="HAMAP" id="MF_00201">
    <property type="entry name" value="RecO"/>
    <property type="match status" value="1"/>
</dbReference>
<evidence type="ECO:0000256" key="1">
    <source>
        <dbReference type="ARBA" id="ARBA00007452"/>
    </source>
</evidence>
<organism evidence="9 10">
    <name type="scientific">Candidatus Chloroploca asiatica</name>
    <dbReference type="NCBI Taxonomy" id="1506545"/>
    <lineage>
        <taxon>Bacteria</taxon>
        <taxon>Bacillati</taxon>
        <taxon>Chloroflexota</taxon>
        <taxon>Chloroflexia</taxon>
        <taxon>Chloroflexales</taxon>
        <taxon>Chloroflexineae</taxon>
        <taxon>Oscillochloridaceae</taxon>
        <taxon>Candidatus Chloroploca</taxon>
    </lineage>
</organism>
<dbReference type="GO" id="GO:0043590">
    <property type="term" value="C:bacterial nucleoid"/>
    <property type="evidence" value="ECO:0007669"/>
    <property type="project" value="TreeGrafter"/>
</dbReference>
<dbReference type="GO" id="GO:0006302">
    <property type="term" value="P:double-strand break repair"/>
    <property type="evidence" value="ECO:0007669"/>
    <property type="project" value="TreeGrafter"/>
</dbReference>
<evidence type="ECO:0000256" key="6">
    <source>
        <dbReference type="ARBA" id="ARBA00033409"/>
    </source>
</evidence>
<evidence type="ECO:0000259" key="8">
    <source>
        <dbReference type="Pfam" id="PF11967"/>
    </source>
</evidence>
<comment type="function">
    <text evidence="7">Involved in DNA repair and RecF pathway recombination.</text>
</comment>
<comment type="caution">
    <text evidence="9">The sequence shown here is derived from an EMBL/GenBank/DDBJ whole genome shotgun (WGS) entry which is preliminary data.</text>
</comment>